<sequence length="234" mass="26218">MAFINCSDLVLGYDNNVVSRDINFSVKEGDYLCILGENGAGKSTLMKTLLHLIEPVSGKIVYGDGLKPYEIGYLPQQSPVQRDFPASVFEVVLSGCLSKLKNRFFYSSVEKNTAQENMEKLEIWHLREKSYRNLSGGQQQRVLLARALCATSKLLILDEPVSGLDPKVTLNFYEMVKKLNSNGLTVIMVSHDFDAAMSYADTILHIGSRQLYFGKVQDYRNSEAYKIFSTFGGV</sequence>
<dbReference type="PROSITE" id="PS00211">
    <property type="entry name" value="ABC_TRANSPORTER_1"/>
    <property type="match status" value="1"/>
</dbReference>
<evidence type="ECO:0000256" key="4">
    <source>
        <dbReference type="ARBA" id="ARBA00022840"/>
    </source>
</evidence>
<dbReference type="PANTHER" id="PTHR42734:SF17">
    <property type="entry name" value="METAL TRANSPORT SYSTEM ATP-BINDING PROTEIN TM_0124-RELATED"/>
    <property type="match status" value="1"/>
</dbReference>
<keyword evidence="7" id="KW-1185">Reference proteome</keyword>
<dbReference type="eggNOG" id="COG1121">
    <property type="taxonomic scope" value="Bacteria"/>
</dbReference>
<dbReference type="GO" id="GO:0016887">
    <property type="term" value="F:ATP hydrolysis activity"/>
    <property type="evidence" value="ECO:0007669"/>
    <property type="project" value="InterPro"/>
</dbReference>
<dbReference type="STRING" id="679200.HMPREF9333_01095"/>
<dbReference type="SMART" id="SM00382">
    <property type="entry name" value="AAA"/>
    <property type="match status" value="1"/>
</dbReference>
<accession>G5GHQ5</accession>
<keyword evidence="2" id="KW-0813">Transport</keyword>
<dbReference type="GO" id="GO:0005524">
    <property type="term" value="F:ATP binding"/>
    <property type="evidence" value="ECO:0007669"/>
    <property type="project" value="UniProtKB-KW"/>
</dbReference>
<dbReference type="CDD" id="cd03235">
    <property type="entry name" value="ABC_Metallic_Cations"/>
    <property type="match status" value="1"/>
</dbReference>
<keyword evidence="3" id="KW-0547">Nucleotide-binding</keyword>
<reference evidence="6 7" key="1">
    <citation type="submission" date="2011-08" db="EMBL/GenBank/DDBJ databases">
        <title>The Genome Sequence of Johnsonella ignava ATCC 51276.</title>
        <authorList>
            <consortium name="The Broad Institute Genome Sequencing Platform"/>
            <person name="Earl A."/>
            <person name="Ward D."/>
            <person name="Feldgarden M."/>
            <person name="Gevers D."/>
            <person name="Izard J."/>
            <person name="Blanton J.M."/>
            <person name="Baranova O.V."/>
            <person name="Dewhirst F.E."/>
            <person name="Young S.K."/>
            <person name="Zeng Q."/>
            <person name="Gargeya S."/>
            <person name="Fitzgerald M."/>
            <person name="Haas B."/>
            <person name="Abouelleil A."/>
            <person name="Alvarado L."/>
            <person name="Arachchi H.M."/>
            <person name="Berlin A."/>
            <person name="Brown A."/>
            <person name="Chapman S.B."/>
            <person name="Chen Z."/>
            <person name="Dunbar C."/>
            <person name="Freedman E."/>
            <person name="Gearin G."/>
            <person name="Gellesch M."/>
            <person name="Goldberg J."/>
            <person name="Griggs A."/>
            <person name="Gujja S."/>
            <person name="Heiman D."/>
            <person name="Howarth C."/>
            <person name="Larson L."/>
            <person name="Lui A."/>
            <person name="MacDonald P.J.P."/>
            <person name="Montmayeur A."/>
            <person name="Murphy C."/>
            <person name="Neiman D."/>
            <person name="Pearson M."/>
            <person name="Priest M."/>
            <person name="Roberts A."/>
            <person name="Saif S."/>
            <person name="Shea T."/>
            <person name="Shenoy N."/>
            <person name="Sisk P."/>
            <person name="Stolte C."/>
            <person name="Sykes S."/>
            <person name="Wortman J."/>
            <person name="Nusbaum C."/>
            <person name="Birren B."/>
        </authorList>
    </citation>
    <scope>NUCLEOTIDE SEQUENCE [LARGE SCALE GENOMIC DNA]</scope>
    <source>
        <strain evidence="6 7">ATCC 51276</strain>
    </source>
</reference>
<dbReference type="PANTHER" id="PTHR42734">
    <property type="entry name" value="METAL TRANSPORT SYSTEM ATP-BINDING PROTEIN TM_0124-RELATED"/>
    <property type="match status" value="1"/>
</dbReference>
<dbReference type="PROSITE" id="PS50893">
    <property type="entry name" value="ABC_TRANSPORTER_2"/>
    <property type="match status" value="1"/>
</dbReference>
<dbReference type="InterPro" id="IPR050153">
    <property type="entry name" value="Metal_Ion_Import_ABC"/>
</dbReference>
<dbReference type="Gene3D" id="3.40.50.300">
    <property type="entry name" value="P-loop containing nucleotide triphosphate hydrolases"/>
    <property type="match status" value="1"/>
</dbReference>
<evidence type="ECO:0000313" key="7">
    <source>
        <dbReference type="Proteomes" id="UP000003011"/>
    </source>
</evidence>
<dbReference type="PATRIC" id="fig|679200.3.peg.1162"/>
<gene>
    <name evidence="6" type="ORF">HMPREF9333_01095</name>
</gene>
<protein>
    <recommendedName>
        <fullName evidence="5">ABC transporter domain-containing protein</fullName>
    </recommendedName>
</protein>
<dbReference type="EMBL" id="ACZL01000017">
    <property type="protein sequence ID" value="EHI55748.1"/>
    <property type="molecule type" value="Genomic_DNA"/>
</dbReference>
<dbReference type="InterPro" id="IPR003593">
    <property type="entry name" value="AAA+_ATPase"/>
</dbReference>
<comment type="caution">
    <text evidence="6">The sequence shown here is derived from an EMBL/GenBank/DDBJ whole genome shotgun (WGS) entry which is preliminary data.</text>
</comment>
<dbReference type="HOGENOM" id="CLU_000604_1_11_9"/>
<feature type="domain" description="ABC transporter" evidence="5">
    <location>
        <begin position="4"/>
        <end position="233"/>
    </location>
</feature>
<dbReference type="InterPro" id="IPR003439">
    <property type="entry name" value="ABC_transporter-like_ATP-bd"/>
</dbReference>
<proteinExistence type="inferred from homology"/>
<dbReference type="InterPro" id="IPR017871">
    <property type="entry name" value="ABC_transporter-like_CS"/>
</dbReference>
<dbReference type="Proteomes" id="UP000003011">
    <property type="component" value="Unassembled WGS sequence"/>
</dbReference>
<name>G5GHQ5_9FIRM</name>
<dbReference type="SUPFAM" id="SSF52540">
    <property type="entry name" value="P-loop containing nucleoside triphosphate hydrolases"/>
    <property type="match status" value="1"/>
</dbReference>
<evidence type="ECO:0000256" key="2">
    <source>
        <dbReference type="ARBA" id="ARBA00022448"/>
    </source>
</evidence>
<evidence type="ECO:0000256" key="1">
    <source>
        <dbReference type="ARBA" id="ARBA00005417"/>
    </source>
</evidence>
<comment type="similarity">
    <text evidence="1">Belongs to the ABC transporter superfamily.</text>
</comment>
<dbReference type="Pfam" id="PF00005">
    <property type="entry name" value="ABC_tran"/>
    <property type="match status" value="1"/>
</dbReference>
<dbReference type="OrthoDB" id="9806726at2"/>
<dbReference type="RefSeq" id="WP_005540509.1">
    <property type="nucleotide sequence ID" value="NZ_JH378831.1"/>
</dbReference>
<evidence type="ECO:0000256" key="3">
    <source>
        <dbReference type="ARBA" id="ARBA00022741"/>
    </source>
</evidence>
<evidence type="ECO:0000259" key="5">
    <source>
        <dbReference type="PROSITE" id="PS50893"/>
    </source>
</evidence>
<organism evidence="6 7">
    <name type="scientific">Johnsonella ignava ATCC 51276</name>
    <dbReference type="NCBI Taxonomy" id="679200"/>
    <lineage>
        <taxon>Bacteria</taxon>
        <taxon>Bacillati</taxon>
        <taxon>Bacillota</taxon>
        <taxon>Clostridia</taxon>
        <taxon>Lachnospirales</taxon>
        <taxon>Lachnospiraceae</taxon>
        <taxon>Johnsonella</taxon>
    </lineage>
</organism>
<evidence type="ECO:0000313" key="6">
    <source>
        <dbReference type="EMBL" id="EHI55748.1"/>
    </source>
</evidence>
<keyword evidence="4" id="KW-0067">ATP-binding</keyword>
<dbReference type="AlphaFoldDB" id="G5GHQ5"/>
<dbReference type="InterPro" id="IPR027417">
    <property type="entry name" value="P-loop_NTPase"/>
</dbReference>